<keyword evidence="2" id="KW-0560">Oxidoreductase</keyword>
<dbReference type="InterPro" id="IPR029043">
    <property type="entry name" value="GcvT/YgfZ_C"/>
</dbReference>
<evidence type="ECO:0000256" key="2">
    <source>
        <dbReference type="ARBA" id="ARBA00023002"/>
    </source>
</evidence>
<dbReference type="InterPro" id="IPR028896">
    <property type="entry name" value="GcvT/YgfZ/DmdA"/>
</dbReference>
<dbReference type="Pfam" id="PF16350">
    <property type="entry name" value="FAO_M"/>
    <property type="match status" value="1"/>
</dbReference>
<evidence type="ECO:0000259" key="4">
    <source>
        <dbReference type="Pfam" id="PF01571"/>
    </source>
</evidence>
<comment type="similarity">
    <text evidence="1">Belongs to the GcvT family.</text>
</comment>
<dbReference type="SUPFAM" id="SSF54373">
    <property type="entry name" value="FAD-linked reductases, C-terminal domain"/>
    <property type="match status" value="1"/>
</dbReference>
<evidence type="ECO:0000256" key="1">
    <source>
        <dbReference type="ARBA" id="ARBA00008609"/>
    </source>
</evidence>
<evidence type="ECO:0000259" key="5">
    <source>
        <dbReference type="Pfam" id="PF08669"/>
    </source>
</evidence>
<dbReference type="InterPro" id="IPR013977">
    <property type="entry name" value="GcvT_C"/>
</dbReference>
<dbReference type="SUPFAM" id="SSF101790">
    <property type="entry name" value="Aminomethyltransferase beta-barrel domain"/>
    <property type="match status" value="1"/>
</dbReference>
<dbReference type="SUPFAM" id="SSF103025">
    <property type="entry name" value="Folate-binding domain"/>
    <property type="match status" value="1"/>
</dbReference>
<evidence type="ECO:0000313" key="8">
    <source>
        <dbReference type="Proteomes" id="UP001589683"/>
    </source>
</evidence>
<dbReference type="InterPro" id="IPR006222">
    <property type="entry name" value="GCVT_N"/>
</dbReference>
<feature type="domain" description="Aminomethyltransferase C-terminal" evidence="5">
    <location>
        <begin position="708"/>
        <end position="791"/>
    </location>
</feature>
<dbReference type="EMBL" id="JBHMEA010000039">
    <property type="protein sequence ID" value="MFB9232540.1"/>
    <property type="molecule type" value="Genomic_DNA"/>
</dbReference>
<dbReference type="Pfam" id="PF01571">
    <property type="entry name" value="GCV_T"/>
    <property type="match status" value="1"/>
</dbReference>
<dbReference type="InterPro" id="IPR027266">
    <property type="entry name" value="TrmE/GcvT-like"/>
</dbReference>
<evidence type="ECO:0000313" key="7">
    <source>
        <dbReference type="EMBL" id="MFB9232540.1"/>
    </source>
</evidence>
<dbReference type="Pfam" id="PF08669">
    <property type="entry name" value="GCV_T_C"/>
    <property type="match status" value="1"/>
</dbReference>
<accession>A0ABV5JGG2</accession>
<dbReference type="Gene3D" id="3.30.9.10">
    <property type="entry name" value="D-Amino Acid Oxidase, subunit A, domain 2"/>
    <property type="match status" value="1"/>
</dbReference>
<dbReference type="Gene3D" id="3.50.50.60">
    <property type="entry name" value="FAD/NAD(P)-binding domain"/>
    <property type="match status" value="1"/>
</dbReference>
<feature type="domain" description="FAD dependent oxidoreductase" evidence="3">
    <location>
        <begin position="3"/>
        <end position="360"/>
    </location>
</feature>
<dbReference type="InterPro" id="IPR036188">
    <property type="entry name" value="FAD/NAD-bd_sf"/>
</dbReference>
<proteinExistence type="inferred from homology"/>
<dbReference type="RefSeq" id="WP_213887831.1">
    <property type="nucleotide sequence ID" value="NZ_JAGFNU010000002.1"/>
</dbReference>
<reference evidence="7 8" key="1">
    <citation type="submission" date="2024-09" db="EMBL/GenBank/DDBJ databases">
        <authorList>
            <person name="Sun Q."/>
            <person name="Mori K."/>
        </authorList>
    </citation>
    <scope>NUCLEOTIDE SEQUENCE [LARGE SCALE GENOMIC DNA]</scope>
    <source>
        <strain evidence="7 8">CECT 8726</strain>
    </source>
</reference>
<name>A0ABV5JGG2_9RHOB</name>
<dbReference type="PANTHER" id="PTHR43757:SF2">
    <property type="entry name" value="AMINOMETHYLTRANSFERASE, MITOCHONDRIAL"/>
    <property type="match status" value="1"/>
</dbReference>
<protein>
    <submittedName>
        <fullName evidence="7">FAD-dependent oxidoreductase</fullName>
    </submittedName>
</protein>
<keyword evidence="8" id="KW-1185">Reference proteome</keyword>
<organism evidence="7 8">
    <name type="scientific">Pseudohalocynthiibacter aestuariivivens</name>
    <dbReference type="NCBI Taxonomy" id="1591409"/>
    <lineage>
        <taxon>Bacteria</taxon>
        <taxon>Pseudomonadati</taxon>
        <taxon>Pseudomonadota</taxon>
        <taxon>Alphaproteobacteria</taxon>
        <taxon>Rhodobacterales</taxon>
        <taxon>Paracoccaceae</taxon>
        <taxon>Pseudohalocynthiibacter</taxon>
    </lineage>
</organism>
<evidence type="ECO:0000259" key="3">
    <source>
        <dbReference type="Pfam" id="PF01266"/>
    </source>
</evidence>
<sequence>MGRVIIIGGGAIGLSLAYHLGKRGADDVLLLERNQLTSGTSWHAAGIVGPLRATPNMTKLAMYAGELFPKLEEETGLSTGYRETGGYWLARVPERMDELHRIAALGRLFGLHPKIITPNDVASALPDIKTTGLIGGMSVAEDASVNPVDLCMAYARAAKTMGVEIRENTEVAALVCNGAQVKGVRLADGGIIEADQVALCAGAWSKKLADAAGVALPLQAVEHMYVVTEPMPDLAQPFPVLRDLDTGIYIKGDAGKLVIGGFEPNAKCWDAYGPEGNRPFLEMAEDWDQFTPFMEAALALVPALETTGIQHFMNGPESFTADTRPLIGETPEIDGLFVAAGMNSVGIMSSAGIGRVLADWMVDKTAPMELWEVDIARVDPKTSQPSHMKDRMKEAVSDLFKLHWPYKQPKAGRGLRKSALHDHWAKAGAVFGLTAGWERGLWYAKDETERNLPYSVGAQPWQKILEREAPVLRHGTALLDLSPFGKFDVSGKDAVAFLNWIAAGQIDVSVGRAIYTPLMNAKGGIEGDVTITRLAKDLFRITSGAATRSKDMAYLRRAANGYEVTINDRTEQEVVLGVMGAGSRQLLQNQSPDDWNNFPFSTARAVTLSGIPCRATRISFLGELGWELGIPVPNAGTVFDALIRDGAQPMGHYALDACRIEKGFKHWGHDLGPEISPLEAGLGFTIDWTKAFLGKDVLEAQKAQGLTKKLVLLHVKGSPLLLHDEPIWENGRVVGLTTSGAIGTRTGLNLAFGLIETKAGEPLSATCRRQFTIEVAGKHYPAKALLKPPYDPSGERMRA</sequence>
<evidence type="ECO:0000259" key="6">
    <source>
        <dbReference type="Pfam" id="PF16350"/>
    </source>
</evidence>
<dbReference type="Proteomes" id="UP001589683">
    <property type="component" value="Unassembled WGS sequence"/>
</dbReference>
<feature type="domain" description="FAD dependent oxidoreductase central" evidence="6">
    <location>
        <begin position="367"/>
        <end position="418"/>
    </location>
</feature>
<dbReference type="Gene3D" id="3.30.1360.120">
    <property type="entry name" value="Probable tRNA modification gtpase trme, domain 1"/>
    <property type="match status" value="1"/>
</dbReference>
<dbReference type="Pfam" id="PF01266">
    <property type="entry name" value="DAO"/>
    <property type="match status" value="1"/>
</dbReference>
<feature type="domain" description="GCVT N-terminal" evidence="4">
    <location>
        <begin position="420"/>
        <end position="690"/>
    </location>
</feature>
<comment type="caution">
    <text evidence="7">The sequence shown here is derived from an EMBL/GenBank/DDBJ whole genome shotgun (WGS) entry which is preliminary data.</text>
</comment>
<dbReference type="SUPFAM" id="SSF51905">
    <property type="entry name" value="FAD/NAD(P)-binding domain"/>
    <property type="match status" value="1"/>
</dbReference>
<dbReference type="PANTHER" id="PTHR43757">
    <property type="entry name" value="AMINOMETHYLTRANSFERASE"/>
    <property type="match status" value="1"/>
</dbReference>
<gene>
    <name evidence="7" type="ORF">ACFFUT_12165</name>
</gene>
<dbReference type="InterPro" id="IPR032503">
    <property type="entry name" value="FAO_M"/>
</dbReference>
<dbReference type="InterPro" id="IPR006076">
    <property type="entry name" value="FAD-dep_OxRdtase"/>
</dbReference>